<protein>
    <submittedName>
        <fullName evidence="2">Uncharacterized protein</fullName>
    </submittedName>
</protein>
<feature type="region of interest" description="Disordered" evidence="1">
    <location>
        <begin position="1"/>
        <end position="29"/>
    </location>
</feature>
<sequence length="143" mass="15588">MRDRRPRVTLQRALSQQTCTAGRRRWGPPPETAAVATANTEVTAVRQACGGAGRNREPAPTVRLVMTEDTPRRGRPLRLLDERVRSELLEAIEAGATIEAACAAAGITSATYRSWMARGRQAQEAEEAGETVPDSEEPFLAFL</sequence>
<dbReference type="EMBL" id="FNVO01000066">
    <property type="protein sequence ID" value="SEG95101.1"/>
    <property type="molecule type" value="Genomic_DNA"/>
</dbReference>
<evidence type="ECO:0000313" key="3">
    <source>
        <dbReference type="Proteomes" id="UP000236723"/>
    </source>
</evidence>
<dbReference type="AlphaFoldDB" id="A0A1H6ECV5"/>
<organism evidence="2 3">
    <name type="scientific">Thermomonospora echinospora</name>
    <dbReference type="NCBI Taxonomy" id="1992"/>
    <lineage>
        <taxon>Bacteria</taxon>
        <taxon>Bacillati</taxon>
        <taxon>Actinomycetota</taxon>
        <taxon>Actinomycetes</taxon>
        <taxon>Streptosporangiales</taxon>
        <taxon>Thermomonosporaceae</taxon>
        <taxon>Thermomonospora</taxon>
    </lineage>
</organism>
<gene>
    <name evidence="2" type="ORF">SAMN04489712_1661</name>
</gene>
<proteinExistence type="predicted"/>
<dbReference type="Proteomes" id="UP000236723">
    <property type="component" value="Unassembled WGS sequence"/>
</dbReference>
<feature type="region of interest" description="Disordered" evidence="1">
    <location>
        <begin position="118"/>
        <end position="143"/>
    </location>
</feature>
<feature type="compositionally biased region" description="Acidic residues" evidence="1">
    <location>
        <begin position="124"/>
        <end position="137"/>
    </location>
</feature>
<accession>A0A1H6ECV5</accession>
<feature type="non-terminal residue" evidence="2">
    <location>
        <position position="143"/>
    </location>
</feature>
<evidence type="ECO:0000313" key="2">
    <source>
        <dbReference type="EMBL" id="SEG95101.1"/>
    </source>
</evidence>
<keyword evidence="3" id="KW-1185">Reference proteome</keyword>
<name>A0A1H6ECV5_9ACTN</name>
<reference evidence="3" key="1">
    <citation type="submission" date="2016-10" db="EMBL/GenBank/DDBJ databases">
        <authorList>
            <person name="Varghese N."/>
            <person name="Submissions S."/>
        </authorList>
    </citation>
    <scope>NUCLEOTIDE SEQUENCE [LARGE SCALE GENOMIC DNA]</scope>
    <source>
        <strain evidence="3">DSM 43163</strain>
    </source>
</reference>
<evidence type="ECO:0000256" key="1">
    <source>
        <dbReference type="SAM" id="MobiDB-lite"/>
    </source>
</evidence>